<comment type="caution">
    <text evidence="2">The sequence shown here is derived from an EMBL/GenBank/DDBJ whole genome shotgun (WGS) entry which is preliminary data.</text>
</comment>
<evidence type="ECO:0000313" key="2">
    <source>
        <dbReference type="EMBL" id="ETO65306.1"/>
    </source>
</evidence>
<name>A0A080ZF95_PHYNI</name>
<dbReference type="Proteomes" id="UP000028582">
    <property type="component" value="Unassembled WGS sequence"/>
</dbReference>
<evidence type="ECO:0000256" key="1">
    <source>
        <dbReference type="SAM" id="Phobius"/>
    </source>
</evidence>
<proteinExistence type="predicted"/>
<dbReference type="OrthoDB" id="444255at2759"/>
<reference evidence="2 3" key="1">
    <citation type="submission" date="2013-11" db="EMBL/GenBank/DDBJ databases">
        <title>The Genome Sequence of Phytophthora parasitica P1976.</title>
        <authorList>
            <consortium name="The Broad Institute Genomics Platform"/>
            <person name="Russ C."/>
            <person name="Tyler B."/>
            <person name="Panabieres F."/>
            <person name="Shan W."/>
            <person name="Tripathy S."/>
            <person name="Grunwald N."/>
            <person name="Machado M."/>
            <person name="Johnson C.S."/>
            <person name="Walker B."/>
            <person name="Young S."/>
            <person name="Zeng Q."/>
            <person name="Gargeya S."/>
            <person name="Fitzgerald M."/>
            <person name="Haas B."/>
            <person name="Abouelleil A."/>
            <person name="Allen A.W."/>
            <person name="Alvarado L."/>
            <person name="Arachchi H.M."/>
            <person name="Berlin A.M."/>
            <person name="Chapman S.B."/>
            <person name="Gainer-Dewar J."/>
            <person name="Goldberg J."/>
            <person name="Griggs A."/>
            <person name="Gujja S."/>
            <person name="Hansen M."/>
            <person name="Howarth C."/>
            <person name="Imamovic A."/>
            <person name="Ireland A."/>
            <person name="Larimer J."/>
            <person name="McCowan C."/>
            <person name="Murphy C."/>
            <person name="Pearson M."/>
            <person name="Poon T.W."/>
            <person name="Priest M."/>
            <person name="Roberts A."/>
            <person name="Saif S."/>
            <person name="Shea T."/>
            <person name="Sisk P."/>
            <person name="Sykes S."/>
            <person name="Wortman J."/>
            <person name="Nusbaum C."/>
            <person name="Birren B."/>
        </authorList>
    </citation>
    <scope>NUCLEOTIDE SEQUENCE [LARGE SCALE GENOMIC DNA]</scope>
    <source>
        <strain evidence="2 3">P1976</strain>
    </source>
</reference>
<keyword evidence="1" id="KW-0472">Membrane</keyword>
<dbReference type="EMBL" id="ANJA01003203">
    <property type="protein sequence ID" value="ETO65306.1"/>
    <property type="molecule type" value="Genomic_DNA"/>
</dbReference>
<sequence>MYVDVKKQEAASLKNLPVHTSRRAKSRFAESLLFIALSLLVVGLLTCGFIIESYILSQTPLTFLFGDNRSSCSPDVVGLTSVRYHSDHEYYNKLRAVTPLKPPVFYGEHTALCKSRIHLKRKHYSFSKCLPISGRKDPTFCSGADRMDVLEQKTSGHICRASVLHMLLVEVYEELQALGKSPVILYGSLLGAVRDRSMIPFTEDADIGYSRRLRVTDDLHRLLWEKGYHLFFQDIWRVCMAPTHPLAAKLYDPTQSISADFEMPYLDLYYMNQQRDSGEWKIDEMNRINGSNLISDDKVRPFSQVMINGQRFDTVHDPDYFLTRMYGNDFMTPKPRDEGKQQLVFVKTNGIGPGALNSIKRHERDT</sequence>
<dbReference type="PANTHER" id="PTHR13627">
    <property type="entry name" value="FUKUTIN RELATED PROTEIN"/>
    <property type="match status" value="1"/>
</dbReference>
<protein>
    <submittedName>
        <fullName evidence="2">Uncharacterized protein</fullName>
    </submittedName>
</protein>
<dbReference type="PANTHER" id="PTHR13627:SF33">
    <property type="entry name" value="LICD FAMILY PROTEIN"/>
    <property type="match status" value="1"/>
</dbReference>
<accession>A0A080ZF95</accession>
<dbReference type="InterPro" id="IPR052613">
    <property type="entry name" value="LicD_transferase"/>
</dbReference>
<keyword evidence="1" id="KW-0812">Transmembrane</keyword>
<dbReference type="AlphaFoldDB" id="A0A080ZF95"/>
<organism evidence="2 3">
    <name type="scientific">Phytophthora nicotianae P1976</name>
    <dbReference type="NCBI Taxonomy" id="1317066"/>
    <lineage>
        <taxon>Eukaryota</taxon>
        <taxon>Sar</taxon>
        <taxon>Stramenopiles</taxon>
        <taxon>Oomycota</taxon>
        <taxon>Peronosporomycetes</taxon>
        <taxon>Peronosporales</taxon>
        <taxon>Peronosporaceae</taxon>
        <taxon>Phytophthora</taxon>
    </lineage>
</organism>
<feature type="transmembrane region" description="Helical" evidence="1">
    <location>
        <begin position="32"/>
        <end position="51"/>
    </location>
</feature>
<keyword evidence="1" id="KW-1133">Transmembrane helix</keyword>
<gene>
    <name evidence="2" type="ORF">F444_17365</name>
</gene>
<evidence type="ECO:0000313" key="3">
    <source>
        <dbReference type="Proteomes" id="UP000028582"/>
    </source>
</evidence>